<evidence type="ECO:0000256" key="6">
    <source>
        <dbReference type="ARBA" id="ARBA00023316"/>
    </source>
</evidence>
<evidence type="ECO:0000256" key="3">
    <source>
        <dbReference type="ARBA" id="ARBA00022801"/>
    </source>
</evidence>
<organism evidence="11 12">
    <name type="scientific">Leeia speluncae</name>
    <dbReference type="NCBI Taxonomy" id="2884804"/>
    <lineage>
        <taxon>Bacteria</taxon>
        <taxon>Pseudomonadati</taxon>
        <taxon>Pseudomonadota</taxon>
        <taxon>Betaproteobacteria</taxon>
        <taxon>Neisseriales</taxon>
        <taxon>Leeiaceae</taxon>
        <taxon>Leeia</taxon>
    </lineage>
</organism>
<keyword evidence="3 11" id="KW-0378">Hydrolase</keyword>
<name>A0ABS8D1U5_9NEIS</name>
<feature type="region of interest" description="Disordered" evidence="8">
    <location>
        <begin position="33"/>
        <end position="55"/>
    </location>
</feature>
<evidence type="ECO:0000256" key="4">
    <source>
        <dbReference type="ARBA" id="ARBA00022960"/>
    </source>
</evidence>
<dbReference type="PANTHER" id="PTHR21581">
    <property type="entry name" value="D-ALANYL-D-ALANINE CARBOXYPEPTIDASE"/>
    <property type="match status" value="1"/>
</dbReference>
<dbReference type="RefSeq" id="WP_227177666.1">
    <property type="nucleotide sequence ID" value="NZ_JAJBZT010000001.1"/>
</dbReference>
<dbReference type="Gene3D" id="3.40.710.10">
    <property type="entry name" value="DD-peptidase/beta-lactamase superfamily"/>
    <property type="match status" value="1"/>
</dbReference>
<evidence type="ECO:0000256" key="7">
    <source>
        <dbReference type="RuleBase" id="RU004016"/>
    </source>
</evidence>
<dbReference type="GO" id="GO:0016787">
    <property type="term" value="F:hydrolase activity"/>
    <property type="evidence" value="ECO:0007669"/>
    <property type="project" value="UniProtKB-KW"/>
</dbReference>
<dbReference type="PRINTS" id="PR00725">
    <property type="entry name" value="DADACBPTASE1"/>
</dbReference>
<dbReference type="PANTHER" id="PTHR21581:SF26">
    <property type="entry name" value="D-ALANYL-D-ALANINE ENDOPEPTIDASE"/>
    <property type="match status" value="1"/>
</dbReference>
<dbReference type="InterPro" id="IPR001967">
    <property type="entry name" value="Peptidase_S11_N"/>
</dbReference>
<dbReference type="EMBL" id="JAJBZT010000001">
    <property type="protein sequence ID" value="MCB6182168.1"/>
    <property type="molecule type" value="Genomic_DNA"/>
</dbReference>
<dbReference type="SUPFAM" id="SSF56601">
    <property type="entry name" value="beta-lactamase/transpeptidase-like"/>
    <property type="match status" value="1"/>
</dbReference>
<keyword evidence="12" id="KW-1185">Reference proteome</keyword>
<dbReference type="InterPro" id="IPR012338">
    <property type="entry name" value="Beta-lactam/transpept-like"/>
</dbReference>
<feature type="chain" id="PRO_5045601048" evidence="9">
    <location>
        <begin position="29"/>
        <end position="364"/>
    </location>
</feature>
<keyword evidence="2 9" id="KW-0732">Signal</keyword>
<evidence type="ECO:0000256" key="9">
    <source>
        <dbReference type="SAM" id="SignalP"/>
    </source>
</evidence>
<keyword evidence="5" id="KW-0573">Peptidoglycan synthesis</keyword>
<evidence type="ECO:0000313" key="12">
    <source>
        <dbReference type="Proteomes" id="UP001165395"/>
    </source>
</evidence>
<protein>
    <submittedName>
        <fullName evidence="11">Serine hydrolase</fullName>
    </submittedName>
</protein>
<proteinExistence type="inferred from homology"/>
<feature type="signal peptide" evidence="9">
    <location>
        <begin position="1"/>
        <end position="28"/>
    </location>
</feature>
<sequence>MRIPTLKTIVSTLSVVFLGIGLSSASIAKEKTVEKTDPHKKTSKTRPAEVQRVKQPLKKPASTIITKKNVTIRSAALPENTLPTSIHNVKPVASIGDVALDDIKSNAVMVQHAETGDVIFAKNAQMPVPIASLTKLMTATVLLDAKLALDMPLTIEDADVDYLRHSTSHMPVGVTGTREDFLRLALMASENRAAAALARTYPGGTAAFVARMNRKAMSLGMTHTHYADSSGLSNGNYSTAEDLAKLVAAASKYPLIRQFSTTDKYTFTPLAGGNQRQFGNTNPLVKNGDWDIDLSKTGFTNEAGKCLVMKARIDREPVVIVLLDSQGKMTRVGDAQRVKKWLESHPGNLHRSAVAQGKILQPTT</sequence>
<evidence type="ECO:0000256" key="1">
    <source>
        <dbReference type="ARBA" id="ARBA00007164"/>
    </source>
</evidence>
<keyword evidence="6" id="KW-0961">Cell wall biogenesis/degradation</keyword>
<evidence type="ECO:0000313" key="11">
    <source>
        <dbReference type="EMBL" id="MCB6182168.1"/>
    </source>
</evidence>
<dbReference type="InterPro" id="IPR018044">
    <property type="entry name" value="Peptidase_S11"/>
</dbReference>
<accession>A0ABS8D1U5</accession>
<evidence type="ECO:0000256" key="8">
    <source>
        <dbReference type="SAM" id="MobiDB-lite"/>
    </source>
</evidence>
<dbReference type="Pfam" id="PF00768">
    <property type="entry name" value="Peptidase_S11"/>
    <property type="match status" value="1"/>
</dbReference>
<reference evidence="11" key="1">
    <citation type="submission" date="2021-10" db="EMBL/GenBank/DDBJ databases">
        <title>The complete genome sequence of Leeia sp. TBRC 13508.</title>
        <authorList>
            <person name="Charoenyingcharoen P."/>
            <person name="Yukphan P."/>
        </authorList>
    </citation>
    <scope>NUCLEOTIDE SEQUENCE</scope>
    <source>
        <strain evidence="11">TBRC 13508</strain>
    </source>
</reference>
<evidence type="ECO:0000256" key="2">
    <source>
        <dbReference type="ARBA" id="ARBA00022729"/>
    </source>
</evidence>
<gene>
    <name evidence="11" type="ORF">LIN78_01185</name>
</gene>
<feature type="domain" description="Peptidase S11 D-alanyl-D-alanine carboxypeptidase A N-terminal" evidence="10">
    <location>
        <begin position="101"/>
        <end position="326"/>
    </location>
</feature>
<comment type="caution">
    <text evidence="11">The sequence shown here is derived from an EMBL/GenBank/DDBJ whole genome shotgun (WGS) entry which is preliminary data.</text>
</comment>
<keyword evidence="4" id="KW-0133">Cell shape</keyword>
<feature type="compositionally biased region" description="Basic and acidic residues" evidence="8">
    <location>
        <begin position="33"/>
        <end position="52"/>
    </location>
</feature>
<dbReference type="Proteomes" id="UP001165395">
    <property type="component" value="Unassembled WGS sequence"/>
</dbReference>
<evidence type="ECO:0000259" key="10">
    <source>
        <dbReference type="Pfam" id="PF00768"/>
    </source>
</evidence>
<evidence type="ECO:0000256" key="5">
    <source>
        <dbReference type="ARBA" id="ARBA00022984"/>
    </source>
</evidence>
<comment type="similarity">
    <text evidence="1 7">Belongs to the peptidase S11 family.</text>
</comment>